<keyword evidence="1" id="KW-0175">Coiled coil</keyword>
<evidence type="ECO:0000256" key="1">
    <source>
        <dbReference type="SAM" id="Coils"/>
    </source>
</evidence>
<protein>
    <submittedName>
        <fullName evidence="2">DUF1642 domain-containing protein</fullName>
    </submittedName>
</protein>
<evidence type="ECO:0000313" key="2">
    <source>
        <dbReference type="EMBL" id="MBP1046421.1"/>
    </source>
</evidence>
<accession>A0ABS4CJX6</accession>
<sequence>MSKVEEKISLLEGLIPRGVISPKLKSDLIDYLREIEVEQEELQNKAEKYDNLLALAVVTNTTMDEVESAVRTFTSKRLKPSLWEALQEASKPVEVPVFIAKWIEDHKKKGLIFDVSVSSMTTGDVDEWYLDNEDIYAKAWYFGYTVKQEQLYYVFDKLTGFYLVEKLTLAHDPYTTFKWTDDEQAREAYTEQQIKKHMGDNYMKFAVKVEEEQ</sequence>
<dbReference type="Proteomes" id="UP000673375">
    <property type="component" value="Unassembled WGS sequence"/>
</dbReference>
<dbReference type="InterPro" id="IPR012865">
    <property type="entry name" value="DUF1642"/>
</dbReference>
<keyword evidence="3" id="KW-1185">Reference proteome</keyword>
<dbReference type="RefSeq" id="WP_209557242.1">
    <property type="nucleotide sequence ID" value="NZ_JAEDXU010000004.1"/>
</dbReference>
<dbReference type="EMBL" id="JAEDXU010000004">
    <property type="protein sequence ID" value="MBP1046421.1"/>
    <property type="molecule type" value="Genomic_DNA"/>
</dbReference>
<name>A0ABS4CJX6_9ENTE</name>
<feature type="coiled-coil region" evidence="1">
    <location>
        <begin position="25"/>
        <end position="55"/>
    </location>
</feature>
<reference evidence="2 3" key="1">
    <citation type="submission" date="2020-12" db="EMBL/GenBank/DDBJ databases">
        <title>Vagococcus allomyrinae sp. nov. and Enterococcus lavae sp. nov., isolated from the larvae of Allomyrina dichotoma.</title>
        <authorList>
            <person name="Lee S.D."/>
        </authorList>
    </citation>
    <scope>NUCLEOTIDE SEQUENCE [LARGE SCALE GENOMIC DNA]</scope>
    <source>
        <strain evidence="2 3">BWM-S5</strain>
    </source>
</reference>
<organism evidence="2 3">
    <name type="scientific">Enterococcus larvae</name>
    <dbReference type="NCBI Taxonomy" id="2794352"/>
    <lineage>
        <taxon>Bacteria</taxon>
        <taxon>Bacillati</taxon>
        <taxon>Bacillota</taxon>
        <taxon>Bacilli</taxon>
        <taxon>Lactobacillales</taxon>
        <taxon>Enterococcaceae</taxon>
        <taxon>Enterococcus</taxon>
    </lineage>
</organism>
<proteinExistence type="predicted"/>
<dbReference type="Pfam" id="PF07852">
    <property type="entry name" value="DUF1642"/>
    <property type="match status" value="1"/>
</dbReference>
<evidence type="ECO:0000313" key="3">
    <source>
        <dbReference type="Proteomes" id="UP000673375"/>
    </source>
</evidence>
<gene>
    <name evidence="2" type="ORF">I6N96_09005</name>
</gene>
<comment type="caution">
    <text evidence="2">The sequence shown here is derived from an EMBL/GenBank/DDBJ whole genome shotgun (WGS) entry which is preliminary data.</text>
</comment>